<dbReference type="Gene3D" id="1.10.287.70">
    <property type="match status" value="1"/>
</dbReference>
<evidence type="ECO:0000256" key="4">
    <source>
        <dbReference type="ARBA" id="ARBA00022989"/>
    </source>
</evidence>
<feature type="transmembrane region" description="Helical" evidence="8">
    <location>
        <begin position="834"/>
        <end position="858"/>
    </location>
</feature>
<feature type="transmembrane region" description="Helical" evidence="8">
    <location>
        <begin position="377"/>
        <end position="395"/>
    </location>
</feature>
<dbReference type="PANTHER" id="PTHR10877:SF183">
    <property type="entry name" value="AT14535P-RELATED"/>
    <property type="match status" value="1"/>
</dbReference>
<dbReference type="EMBL" id="CAXAMM010038801">
    <property type="protein sequence ID" value="CAK9081092.1"/>
    <property type="molecule type" value="Genomic_DNA"/>
</dbReference>
<dbReference type="InterPro" id="IPR046791">
    <property type="entry name" value="Polycystin_dom"/>
</dbReference>
<evidence type="ECO:0000256" key="8">
    <source>
        <dbReference type="SAM" id="Phobius"/>
    </source>
</evidence>
<comment type="caution">
    <text evidence="11">The sequence shown here is derived from an EMBL/GenBank/DDBJ whole genome shotgun (WGS) entry which is preliminary data.</text>
</comment>
<dbReference type="Pfam" id="PF20519">
    <property type="entry name" value="Polycystin_dom"/>
    <property type="match status" value="1"/>
</dbReference>
<dbReference type="PRINTS" id="PR01433">
    <property type="entry name" value="POLYCYSTIN2"/>
</dbReference>
<dbReference type="PANTHER" id="PTHR10877">
    <property type="entry name" value="POLYCYSTIN FAMILY MEMBER"/>
    <property type="match status" value="1"/>
</dbReference>
<keyword evidence="4 8" id="KW-1133">Transmembrane helix</keyword>
<feature type="compositionally biased region" description="Acidic residues" evidence="7">
    <location>
        <begin position="970"/>
        <end position="979"/>
    </location>
</feature>
<comment type="subcellular location">
    <subcellularLocation>
        <location evidence="1">Membrane</location>
        <topology evidence="1">Multi-pass membrane protein</topology>
    </subcellularLocation>
</comment>
<keyword evidence="11" id="KW-0675">Receptor</keyword>
<dbReference type="InterPro" id="IPR013122">
    <property type="entry name" value="PKD1_2_channel"/>
</dbReference>
<evidence type="ECO:0000313" key="11">
    <source>
        <dbReference type="EMBL" id="CAK9081092.1"/>
    </source>
</evidence>
<evidence type="ECO:0000256" key="5">
    <source>
        <dbReference type="ARBA" id="ARBA00023136"/>
    </source>
</evidence>
<evidence type="ECO:0000256" key="7">
    <source>
        <dbReference type="SAM" id="MobiDB-lite"/>
    </source>
</evidence>
<keyword evidence="3 8" id="KW-0812">Transmembrane</keyword>
<comment type="similarity">
    <text evidence="2">Belongs to the polycystin family.</text>
</comment>
<proteinExistence type="inferred from homology"/>
<evidence type="ECO:0000256" key="1">
    <source>
        <dbReference type="ARBA" id="ARBA00004141"/>
    </source>
</evidence>
<dbReference type="Pfam" id="PF08016">
    <property type="entry name" value="PKD_channel"/>
    <property type="match status" value="1"/>
</dbReference>
<evidence type="ECO:0000259" key="10">
    <source>
        <dbReference type="Pfam" id="PF20519"/>
    </source>
</evidence>
<name>A0ABP0Q048_9DINO</name>
<gene>
    <name evidence="11" type="ORF">SCF082_LOCUS38630</name>
</gene>
<dbReference type="InterPro" id="IPR003915">
    <property type="entry name" value="PKD_2"/>
</dbReference>
<feature type="transmembrane region" description="Helical" evidence="8">
    <location>
        <begin position="79"/>
        <end position="98"/>
    </location>
</feature>
<feature type="transmembrane region" description="Helical" evidence="8">
    <location>
        <begin position="48"/>
        <end position="67"/>
    </location>
</feature>
<feature type="domain" description="Polycystin cation channel PKD1/PKD2" evidence="9">
    <location>
        <begin position="672"/>
        <end position="861"/>
    </location>
</feature>
<dbReference type="InterPro" id="IPR051223">
    <property type="entry name" value="Polycystin"/>
</dbReference>
<reference evidence="11 12" key="1">
    <citation type="submission" date="2024-02" db="EMBL/GenBank/DDBJ databases">
        <authorList>
            <person name="Chen Y."/>
            <person name="Shah S."/>
            <person name="Dougan E. K."/>
            <person name="Thang M."/>
            <person name="Chan C."/>
        </authorList>
    </citation>
    <scope>NUCLEOTIDE SEQUENCE [LARGE SCALE GENOMIC DNA]</scope>
</reference>
<feature type="compositionally biased region" description="Polar residues" evidence="7">
    <location>
        <begin position="995"/>
        <end position="1005"/>
    </location>
</feature>
<organism evidence="11 12">
    <name type="scientific">Durusdinium trenchii</name>
    <dbReference type="NCBI Taxonomy" id="1381693"/>
    <lineage>
        <taxon>Eukaryota</taxon>
        <taxon>Sar</taxon>
        <taxon>Alveolata</taxon>
        <taxon>Dinophyceae</taxon>
        <taxon>Suessiales</taxon>
        <taxon>Symbiodiniaceae</taxon>
        <taxon>Durusdinium</taxon>
    </lineage>
</organism>
<evidence type="ECO:0000259" key="9">
    <source>
        <dbReference type="Pfam" id="PF08016"/>
    </source>
</evidence>
<accession>A0ABP0Q048</accession>
<feature type="region of interest" description="Disordered" evidence="7">
    <location>
        <begin position="967"/>
        <end position="1029"/>
    </location>
</feature>
<protein>
    <submittedName>
        <fullName evidence="11">Polycystin-2 (Curly up) (Cup) (Polycystic kidney disease 2 protein homolog) (Transient receptor potential cation channel subfamily P member 2)</fullName>
    </submittedName>
</protein>
<evidence type="ECO:0000256" key="6">
    <source>
        <dbReference type="ARBA" id="ARBA00023180"/>
    </source>
</evidence>
<feature type="non-terminal residue" evidence="11">
    <location>
        <position position="1029"/>
    </location>
</feature>
<feature type="transmembrane region" description="Helical" evidence="8">
    <location>
        <begin position="775"/>
        <end position="798"/>
    </location>
</feature>
<dbReference type="Proteomes" id="UP001642464">
    <property type="component" value="Unassembled WGS sequence"/>
</dbReference>
<evidence type="ECO:0000313" key="12">
    <source>
        <dbReference type="Proteomes" id="UP001642464"/>
    </source>
</evidence>
<feature type="domain" description="Polycystin" evidence="10">
    <location>
        <begin position="421"/>
        <end position="613"/>
    </location>
</feature>
<keyword evidence="5 8" id="KW-0472">Membrane</keyword>
<keyword evidence="12" id="KW-1185">Reference proteome</keyword>
<evidence type="ECO:0000256" key="2">
    <source>
        <dbReference type="ARBA" id="ARBA00007200"/>
    </source>
</evidence>
<evidence type="ECO:0000256" key="3">
    <source>
        <dbReference type="ARBA" id="ARBA00022692"/>
    </source>
</evidence>
<sequence length="1029" mass="117322">MWSLLMELLALGGLLSGIHWKVNLGVMSLFFYYSNERSVLHRELIEMVYWALMYAWFGFIFIGLHDLPILQLGAFKSIFGSLADLIIACVFSLCGVWAHTTAQNDRLQSSIQELDLRMLVDKQHVETGASRFTVYCIQNLISQRSTSSGQLQRLVGKLREMAMGKMHWLEEEVLQALESCCHGSDGTSPPDDLLYVLNCSEVDLPQFLALTSSDQVIHLFRKHVVHMDTVTKTRLVDALQRQHDFYVNRLQQELVVELLESTVGDELRMMKDILDEGGDFYNLHKLVFHDLDPEMYSKALSHIQKEGRHLAKQYDPGQAPMKIVSDVDDTLYGSGGHFPAGCDHRFPGHQASGLSFMRTERIWGGELNIFRALLRSAFNTILFVCFLLLFTSLALSEPRDKMRAFEGFLRKRFDEASPIRLNSVHSVDSFWRYFNESFQPAIYGADTARYYFPGAVVPTWLQVLGPNYLYGMGRMRVLNVQPDSGCQVAQQYRSYFPTCYGAFDIDAMDRESFGPPNEEGVPSYDFSRELSMERHEGYLATYPSGGYMEMFTPDYPTTHDKFLQMQQDGFISEKTRAIFLEFTIYNFNLGLYGVNRIVFEVAAAGDWTQTYEIDVLLQRHLQPLGTGTAEDWLILILEAGLVLFVLRYVLEEASEFVGVESKNNWISVSIKWDYFLDAWNVLDWFNLIMMIITVCYKVDTWSKAGGLYVLSPSNWKDVGKDMYSNFHGVAANVRQIQSLISFNTILTWFKAVKYINIIPYVTTFMQTVVVSQQNLISWIIVFISVLTGFVLAFSTAFGGDVSSLRTPFQAFKFIMLTILGNSDVSVIYDVSPLLGSLLIIMFLVSIFFIIMNLFYAIVVSTLSDAKIEEDAKQKKKWAVLSDRLNETWKAMNRGGKLEKQFRSCVPGLYSRLMKRYKRLEERDMAREDSVRKKQLMIQMQDTSQQLGPGSPVWGRRPKRHLATVQIEDKVESEDEESEPDLGPLRSLEQIHQMEDTFQSFESYATPTGAAKGSIGAGSTTDAEDLTDEG</sequence>
<keyword evidence="6" id="KW-0325">Glycoprotein</keyword>